<dbReference type="AlphaFoldDB" id="A0A0F9GP98"/>
<comment type="caution">
    <text evidence="1">The sequence shown here is derived from an EMBL/GenBank/DDBJ whole genome shotgun (WGS) entry which is preliminary data.</text>
</comment>
<accession>A0A0F9GP98</accession>
<organism evidence="1">
    <name type="scientific">marine sediment metagenome</name>
    <dbReference type="NCBI Taxonomy" id="412755"/>
    <lineage>
        <taxon>unclassified sequences</taxon>
        <taxon>metagenomes</taxon>
        <taxon>ecological metagenomes</taxon>
    </lineage>
</organism>
<sequence>MITITYFLLALFPTLCLLLGMLLGVALSVHVGPWVARLYDRLFIPTPLSLLPMRVRAALRRHRHGVPPHSLPLHTHTSVWYRGVPCGYLRRRGYRRLTTLVPGVHVHE</sequence>
<proteinExistence type="predicted"/>
<name>A0A0F9GP98_9ZZZZ</name>
<dbReference type="EMBL" id="LAZR01019501">
    <property type="protein sequence ID" value="KKL92306.1"/>
    <property type="molecule type" value="Genomic_DNA"/>
</dbReference>
<gene>
    <name evidence="1" type="ORF">LCGC14_1885980</name>
</gene>
<protein>
    <submittedName>
        <fullName evidence="1">Uncharacterized protein</fullName>
    </submittedName>
</protein>
<evidence type="ECO:0000313" key="1">
    <source>
        <dbReference type="EMBL" id="KKL92306.1"/>
    </source>
</evidence>
<reference evidence="1" key="1">
    <citation type="journal article" date="2015" name="Nature">
        <title>Complex archaea that bridge the gap between prokaryotes and eukaryotes.</title>
        <authorList>
            <person name="Spang A."/>
            <person name="Saw J.H."/>
            <person name="Jorgensen S.L."/>
            <person name="Zaremba-Niedzwiedzka K."/>
            <person name="Martijn J."/>
            <person name="Lind A.E."/>
            <person name="van Eijk R."/>
            <person name="Schleper C."/>
            <person name="Guy L."/>
            <person name="Ettema T.J."/>
        </authorList>
    </citation>
    <scope>NUCLEOTIDE SEQUENCE</scope>
</reference>